<evidence type="ECO:0000313" key="11">
    <source>
        <dbReference type="Proteomes" id="UP000014975"/>
    </source>
</evidence>
<dbReference type="PANTHER" id="PTHR43498">
    <property type="entry name" value="FERREDOXIN:COB-COM HETERODISULFIDE REDUCTASE SUBUNIT A"/>
    <property type="match status" value="1"/>
</dbReference>
<dbReference type="PANTHER" id="PTHR43498:SF1">
    <property type="entry name" value="COB--COM HETERODISULFIDE REDUCTASE IRON-SULFUR SUBUNIT A"/>
    <property type="match status" value="1"/>
</dbReference>
<keyword evidence="11" id="KW-1185">Reference proteome</keyword>
<evidence type="ECO:0000256" key="2">
    <source>
        <dbReference type="ARBA" id="ARBA00006561"/>
    </source>
</evidence>
<dbReference type="STRING" id="1121439.dsat_2185"/>
<keyword evidence="5" id="KW-0274">FAD</keyword>
<dbReference type="Pfam" id="PF13237">
    <property type="entry name" value="Fer4_10"/>
    <property type="match status" value="1"/>
</dbReference>
<keyword evidence="3" id="KW-0004">4Fe-4S</keyword>
<evidence type="ECO:0000313" key="10">
    <source>
        <dbReference type="EMBL" id="EPR35484.1"/>
    </source>
</evidence>
<evidence type="ECO:0000256" key="7">
    <source>
        <dbReference type="ARBA" id="ARBA00023004"/>
    </source>
</evidence>
<feature type="domain" description="4Fe-4S ferredoxin-type" evidence="9">
    <location>
        <begin position="328"/>
        <end position="358"/>
    </location>
</feature>
<keyword evidence="7" id="KW-0408">Iron</keyword>
<dbReference type="eggNOG" id="COG1908">
    <property type="taxonomic scope" value="Bacteria"/>
</dbReference>
<feature type="domain" description="4Fe-4S ferredoxin-type" evidence="9">
    <location>
        <begin position="238"/>
        <end position="267"/>
    </location>
</feature>
<dbReference type="Gene3D" id="3.30.70.20">
    <property type="match status" value="1"/>
</dbReference>
<gene>
    <name evidence="10" type="ORF">dsat_2185</name>
</gene>
<keyword evidence="6" id="KW-0560">Oxidoreductase</keyword>
<proteinExistence type="inferred from homology"/>
<dbReference type="Gene3D" id="3.40.50.720">
    <property type="entry name" value="NAD(P)-binding Rossmann-like Domain"/>
    <property type="match status" value="1"/>
</dbReference>
<dbReference type="AlphaFoldDB" id="S7UN95"/>
<protein>
    <submittedName>
        <fullName evidence="10">Methyl-viologen-reducing hydrogenase delta subunit</fullName>
    </submittedName>
</protein>
<dbReference type="InterPro" id="IPR003813">
    <property type="entry name" value="MvhD/FlpD"/>
</dbReference>
<evidence type="ECO:0000259" key="9">
    <source>
        <dbReference type="PROSITE" id="PS51379"/>
    </source>
</evidence>
<dbReference type="InterPro" id="IPR017900">
    <property type="entry name" value="4Fe4S_Fe_S_CS"/>
</dbReference>
<dbReference type="Gene3D" id="3.50.50.60">
    <property type="entry name" value="FAD/NAD(P)-binding domain"/>
    <property type="match status" value="1"/>
</dbReference>
<evidence type="ECO:0000256" key="6">
    <source>
        <dbReference type="ARBA" id="ARBA00023002"/>
    </source>
</evidence>
<sequence length="826" mass="89588">MAAQPMKIAVFFNDQGGRLSAALDMEKLMSVAAKAKGVAKTDIVGDSFLDAFPALAGEVVPGEGIDRVLFVGGFTDAQKKACARTLVDAGINPYMVEWFDPTDQGLLNTALDQTVRDKKAAVMLKMVLARARSLEPLAPETLPANERVLIVGGGVSGIHAAASLTRLGKPVTLVEKNSGLGGKVAQLARFYPRMCDPRCGLEHVLFGLADSDLLDLRTLAKVEKLGGGPGRFEASIRQAPRYVDERCDGCGVCQTVCPIELGDAVAPVECELPVEAFSPVQMPIEAEETVAPSEISEQVAAEATTPVERPSRFMRKAIHPALPMAYPIQFVVERRHCPPDCRECEKICPRQAVRLEQEEKVESVEAGAVLVTTGFDLYPMERLEEYGYGRHPGVIDNLEMERVLALDDAHIARLDKSFAAGLTSVGFIQCAGSRDERHLPYCSSVCCSATMKQILELKRINPEVACYVYFMHIRTPGFDEGMYRKAREAGTVFIRERPAKVDVDPDSGKIVVESLDVALGRKVRAELDLLVLAGGMCPSQGTTEAGKVLGLPTNEHGFFETHRQCYPAESQRPGIYVGGCAREPMDVAQSIESGAKAALEALGFLGAGIRVEPTYPTFNDKKCDQCGRCVEECPFAVLTYNEKNIPVPDLAKCRQCGNCMGICPKTAVDLKHRTIKQYAGQVEVVGENTSFLPKSEPIVLAFLCENDAWLAAREAQAQGRVPANVVALKVPCAGALNNALIADALSLGVDAVFIGACPDETCHYVKGNQLIRKRHDDLTDKLKKMSMDVERVVFAGLGPRDVDAYVRAIDDCIALLKEKGPNPFKM</sequence>
<dbReference type="GO" id="GO:0046872">
    <property type="term" value="F:metal ion binding"/>
    <property type="evidence" value="ECO:0007669"/>
    <property type="project" value="UniProtKB-KW"/>
</dbReference>
<dbReference type="Pfam" id="PF12800">
    <property type="entry name" value="Fer4_4"/>
    <property type="match status" value="1"/>
</dbReference>
<dbReference type="SUPFAM" id="SSF51905">
    <property type="entry name" value="FAD/NAD(P)-binding domain"/>
    <property type="match status" value="1"/>
</dbReference>
<dbReference type="InterPro" id="IPR039650">
    <property type="entry name" value="HdrA-like"/>
</dbReference>
<dbReference type="eggNOG" id="COG1148">
    <property type="taxonomic scope" value="Bacteria"/>
</dbReference>
<dbReference type="PATRIC" id="fig|1121439.3.peg.573"/>
<comment type="similarity">
    <text evidence="2">Belongs to the HdrA family.</text>
</comment>
<reference evidence="10 11" key="1">
    <citation type="journal article" date="2013" name="Genome Announc.">
        <title>Draft genome sequences for three mercury-methylating, sulfate-reducing bacteria.</title>
        <authorList>
            <person name="Brown S.D."/>
            <person name="Hurt R.A.Jr."/>
            <person name="Gilmour C.C."/>
            <person name="Elias D.A."/>
        </authorList>
    </citation>
    <scope>NUCLEOTIDE SEQUENCE [LARGE SCALE GENOMIC DNA]</scope>
    <source>
        <strain evidence="10 11">DSM 16529</strain>
    </source>
</reference>
<evidence type="ECO:0000256" key="4">
    <source>
        <dbReference type="ARBA" id="ARBA00022723"/>
    </source>
</evidence>
<dbReference type="EMBL" id="ATHI01000004">
    <property type="protein sequence ID" value="EPR35484.1"/>
    <property type="molecule type" value="Genomic_DNA"/>
</dbReference>
<dbReference type="GO" id="GO:0016491">
    <property type="term" value="F:oxidoreductase activity"/>
    <property type="evidence" value="ECO:0007669"/>
    <property type="project" value="UniProtKB-KW"/>
</dbReference>
<dbReference type="GO" id="GO:0051539">
    <property type="term" value="F:4 iron, 4 sulfur cluster binding"/>
    <property type="evidence" value="ECO:0007669"/>
    <property type="project" value="UniProtKB-KW"/>
</dbReference>
<evidence type="ECO:0000256" key="1">
    <source>
        <dbReference type="ARBA" id="ARBA00001974"/>
    </source>
</evidence>
<evidence type="ECO:0000256" key="3">
    <source>
        <dbReference type="ARBA" id="ARBA00022485"/>
    </source>
</evidence>
<accession>S7UN95</accession>
<dbReference type="PROSITE" id="PS00198">
    <property type="entry name" value="4FE4S_FER_1"/>
    <property type="match status" value="3"/>
</dbReference>
<evidence type="ECO:0000256" key="8">
    <source>
        <dbReference type="ARBA" id="ARBA00023014"/>
    </source>
</evidence>
<organism evidence="10 11">
    <name type="scientific">Alkalidesulfovibrio alkalitolerans DSM 16529</name>
    <dbReference type="NCBI Taxonomy" id="1121439"/>
    <lineage>
        <taxon>Bacteria</taxon>
        <taxon>Pseudomonadati</taxon>
        <taxon>Thermodesulfobacteriota</taxon>
        <taxon>Desulfovibrionia</taxon>
        <taxon>Desulfovibrionales</taxon>
        <taxon>Desulfovibrionaceae</taxon>
        <taxon>Alkalidesulfovibrio</taxon>
    </lineage>
</organism>
<feature type="domain" description="4Fe-4S ferredoxin-type" evidence="9">
    <location>
        <begin position="614"/>
        <end position="643"/>
    </location>
</feature>
<dbReference type="Proteomes" id="UP000014975">
    <property type="component" value="Unassembled WGS sequence"/>
</dbReference>
<keyword evidence="4" id="KW-0479">Metal-binding</keyword>
<dbReference type="InterPro" id="IPR017896">
    <property type="entry name" value="4Fe4S_Fe-S-bd"/>
</dbReference>
<dbReference type="PROSITE" id="PS51379">
    <property type="entry name" value="4FE4S_FER_2"/>
    <property type="match status" value="4"/>
</dbReference>
<name>S7UN95_9BACT</name>
<dbReference type="Pfam" id="PF12831">
    <property type="entry name" value="FAD_oxidored"/>
    <property type="match status" value="1"/>
</dbReference>
<comment type="caution">
    <text evidence="10">The sequence shown here is derived from an EMBL/GenBank/DDBJ whole genome shotgun (WGS) entry which is preliminary data.</text>
</comment>
<dbReference type="InterPro" id="IPR036188">
    <property type="entry name" value="FAD/NAD-bd_sf"/>
</dbReference>
<feature type="domain" description="4Fe-4S ferredoxin-type" evidence="9">
    <location>
        <begin position="644"/>
        <end position="673"/>
    </location>
</feature>
<dbReference type="Pfam" id="PF02662">
    <property type="entry name" value="FlpD"/>
    <property type="match status" value="1"/>
</dbReference>
<evidence type="ECO:0000256" key="5">
    <source>
        <dbReference type="ARBA" id="ARBA00022827"/>
    </source>
</evidence>
<comment type="cofactor">
    <cofactor evidence="1">
        <name>FAD</name>
        <dbReference type="ChEBI" id="CHEBI:57692"/>
    </cofactor>
</comment>
<dbReference type="SUPFAM" id="SSF54862">
    <property type="entry name" value="4Fe-4S ferredoxins"/>
    <property type="match status" value="1"/>
</dbReference>
<keyword evidence="5" id="KW-0285">Flavoprotein</keyword>
<keyword evidence="8" id="KW-0411">Iron-sulfur</keyword>